<dbReference type="NCBIfam" id="NF005476">
    <property type="entry name" value="PRK07077.1"/>
    <property type="match status" value="1"/>
</dbReference>
<gene>
    <name evidence="2" type="ORF">K8W01_14180</name>
</gene>
<evidence type="ECO:0000313" key="3">
    <source>
        <dbReference type="Proteomes" id="UP000742631"/>
    </source>
</evidence>
<feature type="domain" description="Nucleoside phosphorylase" evidence="1">
    <location>
        <begin position="43"/>
        <end position="163"/>
    </location>
</feature>
<dbReference type="Gene3D" id="3.40.50.1580">
    <property type="entry name" value="Nucleoside phosphorylase domain"/>
    <property type="match status" value="1"/>
</dbReference>
<dbReference type="InterPro" id="IPR000845">
    <property type="entry name" value="Nucleoside_phosphorylase_d"/>
</dbReference>
<evidence type="ECO:0000313" key="2">
    <source>
        <dbReference type="EMBL" id="HJE24799.1"/>
    </source>
</evidence>
<dbReference type="GO" id="GO:0009116">
    <property type="term" value="P:nucleoside metabolic process"/>
    <property type="evidence" value="ECO:0007669"/>
    <property type="project" value="InterPro"/>
</dbReference>
<evidence type="ECO:0000259" key="1">
    <source>
        <dbReference type="Pfam" id="PF01048"/>
    </source>
</evidence>
<dbReference type="AlphaFoldDB" id="A0A921E3W6"/>
<accession>A0A921E3W6</accession>
<organism evidence="2 3">
    <name type="scientific">Methylorubrum populi</name>
    <dbReference type="NCBI Taxonomy" id="223967"/>
    <lineage>
        <taxon>Bacteria</taxon>
        <taxon>Pseudomonadati</taxon>
        <taxon>Pseudomonadota</taxon>
        <taxon>Alphaproteobacteria</taxon>
        <taxon>Hyphomicrobiales</taxon>
        <taxon>Methylobacteriaceae</taxon>
        <taxon>Methylorubrum</taxon>
    </lineage>
</organism>
<name>A0A921E3W6_9HYPH</name>
<dbReference type="EMBL" id="DYYG01000040">
    <property type="protein sequence ID" value="HJE24799.1"/>
    <property type="molecule type" value="Genomic_DNA"/>
</dbReference>
<dbReference type="PANTHER" id="PTHR46832">
    <property type="entry name" value="5'-METHYLTHIOADENOSINE/S-ADENOSYLHOMOCYSTEINE NUCLEOSIDASE"/>
    <property type="match status" value="1"/>
</dbReference>
<dbReference type="GO" id="GO:0008782">
    <property type="term" value="F:adenosylhomocysteine nucleosidase activity"/>
    <property type="evidence" value="ECO:0007669"/>
    <property type="project" value="TreeGrafter"/>
</dbReference>
<dbReference type="PANTHER" id="PTHR46832:SF1">
    <property type="entry name" value="5'-METHYLTHIOADENOSINE_S-ADENOSYLHOMOCYSTEINE NUCLEOSIDASE"/>
    <property type="match status" value="1"/>
</dbReference>
<dbReference type="SUPFAM" id="SSF53167">
    <property type="entry name" value="Purine and uridine phosphorylases"/>
    <property type="match status" value="1"/>
</dbReference>
<dbReference type="NCBIfam" id="TIGR03468">
    <property type="entry name" value="HpnG"/>
    <property type="match status" value="1"/>
</dbReference>
<dbReference type="InterPro" id="IPR017831">
    <property type="entry name" value="Hopanoid-assoc_phosphoryl_HpnG"/>
</dbReference>
<dbReference type="Proteomes" id="UP000742631">
    <property type="component" value="Unassembled WGS sequence"/>
</dbReference>
<sequence>MPAASVLAVAGLAREARIAAGPGVATIQAGGNPARLRSQLEGFKPDGLRAVVSFGIAGGLDPARQPGDIVIGTDLNADRRFPTDPDLVRRLSERLSGLPGHVVAGGLAGSDVAIMTVADKAALHARTGALAVDMESHVAAAFAARHALPFAAIRVVCDPAGRALPAFAASALTPEGEPDLRAVLGALLRGRARIGELIRLGRDSSAAFAALARCRARLGPGLGLL</sequence>
<dbReference type="Pfam" id="PF01048">
    <property type="entry name" value="PNP_UDP_1"/>
    <property type="match status" value="1"/>
</dbReference>
<protein>
    <submittedName>
        <fullName evidence="2">Phosphorylase</fullName>
    </submittedName>
</protein>
<dbReference type="InterPro" id="IPR035994">
    <property type="entry name" value="Nucleoside_phosphorylase_sf"/>
</dbReference>
<dbReference type="GO" id="GO:0005829">
    <property type="term" value="C:cytosol"/>
    <property type="evidence" value="ECO:0007669"/>
    <property type="project" value="TreeGrafter"/>
</dbReference>
<dbReference type="GO" id="GO:0019284">
    <property type="term" value="P:L-methionine salvage from S-adenosylmethionine"/>
    <property type="evidence" value="ECO:0007669"/>
    <property type="project" value="TreeGrafter"/>
</dbReference>
<proteinExistence type="predicted"/>
<dbReference type="GO" id="GO:0008930">
    <property type="term" value="F:methylthioadenosine nucleosidase activity"/>
    <property type="evidence" value="ECO:0007669"/>
    <property type="project" value="TreeGrafter"/>
</dbReference>
<comment type="caution">
    <text evidence="2">The sequence shown here is derived from an EMBL/GenBank/DDBJ whole genome shotgun (WGS) entry which is preliminary data.</text>
</comment>
<reference evidence="2" key="2">
    <citation type="submission" date="2021-09" db="EMBL/GenBank/DDBJ databases">
        <authorList>
            <person name="Gilroy R."/>
        </authorList>
    </citation>
    <scope>NUCLEOTIDE SEQUENCE</scope>
    <source>
        <strain evidence="2">316</strain>
    </source>
</reference>
<reference evidence="2" key="1">
    <citation type="journal article" date="2021" name="PeerJ">
        <title>Extensive microbial diversity within the chicken gut microbiome revealed by metagenomics and culture.</title>
        <authorList>
            <person name="Gilroy R."/>
            <person name="Ravi A."/>
            <person name="Getino M."/>
            <person name="Pursley I."/>
            <person name="Horton D.L."/>
            <person name="Alikhan N.F."/>
            <person name="Baker D."/>
            <person name="Gharbi K."/>
            <person name="Hall N."/>
            <person name="Watson M."/>
            <person name="Adriaenssens E.M."/>
            <person name="Foster-Nyarko E."/>
            <person name="Jarju S."/>
            <person name="Secka A."/>
            <person name="Antonio M."/>
            <person name="Oren A."/>
            <person name="Chaudhuri R.R."/>
            <person name="La Ragione R."/>
            <person name="Hildebrand F."/>
            <person name="Pallen M.J."/>
        </authorList>
    </citation>
    <scope>NUCLEOTIDE SEQUENCE</scope>
    <source>
        <strain evidence="2">316</strain>
    </source>
</reference>
<dbReference type="CDD" id="cd17768">
    <property type="entry name" value="adenosylhopane_nucleosidase_HpnG-like"/>
    <property type="match status" value="1"/>
</dbReference>